<reference evidence="1 2" key="1">
    <citation type="submission" date="2008-07" db="EMBL/GenBank/DDBJ databases">
        <authorList>
            <person name="Tandeau de Marsac N."/>
            <person name="Ferriera S."/>
            <person name="Johnson J."/>
            <person name="Kravitz S."/>
            <person name="Beeson K."/>
            <person name="Sutton G."/>
            <person name="Rogers Y.-H."/>
            <person name="Friedman R."/>
            <person name="Frazier M."/>
            <person name="Venter J.C."/>
        </authorList>
    </citation>
    <scope>NUCLEOTIDE SEQUENCE [LARGE SCALE GENOMIC DNA]</scope>
    <source>
        <strain evidence="1 2">PCC 7420</strain>
    </source>
</reference>
<dbReference type="STRING" id="118168.MC7420_2095"/>
<proteinExistence type="predicted"/>
<name>B4VS64_9CYAN</name>
<dbReference type="HOGENOM" id="CLU_3342459_0_0_3"/>
<protein>
    <submittedName>
        <fullName evidence="1">Uncharacterized protein</fullName>
    </submittedName>
</protein>
<evidence type="ECO:0000313" key="2">
    <source>
        <dbReference type="Proteomes" id="UP000003835"/>
    </source>
</evidence>
<accession>B4VS64</accession>
<organism evidence="1 2">
    <name type="scientific">Coleofasciculus chthonoplastes PCC 7420</name>
    <dbReference type="NCBI Taxonomy" id="118168"/>
    <lineage>
        <taxon>Bacteria</taxon>
        <taxon>Bacillati</taxon>
        <taxon>Cyanobacteriota</taxon>
        <taxon>Cyanophyceae</taxon>
        <taxon>Coleofasciculales</taxon>
        <taxon>Coleofasciculaceae</taxon>
        <taxon>Coleofasciculus</taxon>
    </lineage>
</organism>
<dbReference type="EMBL" id="DS989850">
    <property type="protein sequence ID" value="EDX75091.1"/>
    <property type="molecule type" value="Genomic_DNA"/>
</dbReference>
<dbReference type="Proteomes" id="UP000003835">
    <property type="component" value="Unassembled WGS sequence"/>
</dbReference>
<dbReference type="AlphaFoldDB" id="B4VS64"/>
<sequence length="37" mass="4087">MAHLRAGEVMLLINICSQPALLAEANDILRRAVQNQL</sequence>
<gene>
    <name evidence="1" type="ORF">MC7420_2095</name>
</gene>
<evidence type="ECO:0000313" key="1">
    <source>
        <dbReference type="EMBL" id="EDX75091.1"/>
    </source>
</evidence>
<keyword evidence="2" id="KW-1185">Reference proteome</keyword>